<dbReference type="SUPFAM" id="SSF144232">
    <property type="entry name" value="HIT/MYND zinc finger-like"/>
    <property type="match status" value="1"/>
</dbReference>
<dbReference type="InterPro" id="IPR007529">
    <property type="entry name" value="Znf_HIT"/>
</dbReference>
<keyword evidence="1" id="KW-0862">Zinc</keyword>
<feature type="compositionally biased region" description="Polar residues" evidence="2">
    <location>
        <begin position="44"/>
        <end position="61"/>
    </location>
</feature>
<feature type="domain" description="HIT-type" evidence="3">
    <location>
        <begin position="6"/>
        <end position="41"/>
    </location>
</feature>
<accession>A0A1E3PB77</accession>
<dbReference type="GO" id="GO:0008270">
    <property type="term" value="F:zinc ion binding"/>
    <property type="evidence" value="ECO:0007669"/>
    <property type="project" value="UniProtKB-UniRule"/>
</dbReference>
<sequence length="143" mass="16324">MLLGTCTICTSEQAKYKCPKCDVQYCSIKCFKSPNHKHDETTPDSKPTQTSAPSLEPSNDSKYSYIFNDEKVKYMLSFKSLQIHLQSIYSIMKNESIPFEKKIDQANEKLTSLRSTGSQENELVEEFCQYITHLLNNKSTSSS</sequence>
<dbReference type="STRING" id="683960.A0A1E3PB77"/>
<dbReference type="RefSeq" id="XP_019041835.1">
    <property type="nucleotide sequence ID" value="XM_019181202.1"/>
</dbReference>
<dbReference type="PROSITE" id="PS51083">
    <property type="entry name" value="ZF_HIT"/>
    <property type="match status" value="1"/>
</dbReference>
<feature type="region of interest" description="Disordered" evidence="2">
    <location>
        <begin position="36"/>
        <end position="61"/>
    </location>
</feature>
<keyword evidence="1" id="KW-0479">Metal-binding</keyword>
<reference evidence="4 5" key="1">
    <citation type="journal article" date="2016" name="Proc. Natl. Acad. Sci. U.S.A.">
        <title>Comparative genomics of biotechnologically important yeasts.</title>
        <authorList>
            <person name="Riley R."/>
            <person name="Haridas S."/>
            <person name="Wolfe K.H."/>
            <person name="Lopes M.R."/>
            <person name="Hittinger C.T."/>
            <person name="Goeker M."/>
            <person name="Salamov A.A."/>
            <person name="Wisecaver J.H."/>
            <person name="Long T.M."/>
            <person name="Calvey C.H."/>
            <person name="Aerts A.L."/>
            <person name="Barry K.W."/>
            <person name="Choi C."/>
            <person name="Clum A."/>
            <person name="Coughlan A.Y."/>
            <person name="Deshpande S."/>
            <person name="Douglass A.P."/>
            <person name="Hanson S.J."/>
            <person name="Klenk H.-P."/>
            <person name="LaButti K.M."/>
            <person name="Lapidus A."/>
            <person name="Lindquist E.A."/>
            <person name="Lipzen A.M."/>
            <person name="Meier-Kolthoff J.P."/>
            <person name="Ohm R.A."/>
            <person name="Otillar R.P."/>
            <person name="Pangilinan J.L."/>
            <person name="Peng Y."/>
            <person name="Rokas A."/>
            <person name="Rosa C.A."/>
            <person name="Scheuner C."/>
            <person name="Sibirny A.A."/>
            <person name="Slot J.C."/>
            <person name="Stielow J.B."/>
            <person name="Sun H."/>
            <person name="Kurtzman C.P."/>
            <person name="Blackwell M."/>
            <person name="Grigoriev I.V."/>
            <person name="Jeffries T.W."/>
        </authorList>
    </citation>
    <scope>NUCLEOTIDE SEQUENCE [LARGE SCALE GENOMIC DNA]</scope>
    <source>
        <strain evidence="5">ATCC 58044 / CBS 1984 / NCYC 433 / NRRL Y-366-8</strain>
    </source>
</reference>
<evidence type="ECO:0000259" key="3">
    <source>
        <dbReference type="PROSITE" id="PS51083"/>
    </source>
</evidence>
<dbReference type="Pfam" id="PF04438">
    <property type="entry name" value="zf-HIT"/>
    <property type="match status" value="1"/>
</dbReference>
<keyword evidence="1" id="KW-0863">Zinc-finger</keyword>
<evidence type="ECO:0000256" key="1">
    <source>
        <dbReference type="PROSITE-ProRule" id="PRU00453"/>
    </source>
</evidence>
<evidence type="ECO:0000313" key="5">
    <source>
        <dbReference type="Proteomes" id="UP000094112"/>
    </source>
</evidence>
<protein>
    <recommendedName>
        <fullName evidence="3">HIT-type domain-containing protein</fullName>
    </recommendedName>
</protein>
<dbReference type="GeneID" id="30198448"/>
<name>A0A1E3PB77_WICAA</name>
<dbReference type="AlphaFoldDB" id="A0A1E3PB77"/>
<proteinExistence type="predicted"/>
<dbReference type="Gene3D" id="1.20.1440.260">
    <property type="match status" value="1"/>
</dbReference>
<evidence type="ECO:0000313" key="4">
    <source>
        <dbReference type="EMBL" id="ODQ62628.1"/>
    </source>
</evidence>
<evidence type="ECO:0000256" key="2">
    <source>
        <dbReference type="SAM" id="MobiDB-lite"/>
    </source>
</evidence>
<dbReference type="Gene3D" id="3.30.60.190">
    <property type="match status" value="1"/>
</dbReference>
<dbReference type="Proteomes" id="UP000094112">
    <property type="component" value="Unassembled WGS sequence"/>
</dbReference>
<dbReference type="EMBL" id="KV454208">
    <property type="protein sequence ID" value="ODQ62628.1"/>
    <property type="molecule type" value="Genomic_DNA"/>
</dbReference>
<dbReference type="OrthoDB" id="3979969at2759"/>
<keyword evidence="5" id="KW-1185">Reference proteome</keyword>
<dbReference type="CDD" id="cd23024">
    <property type="entry name" value="zf-HIT_ZNHIT2-3"/>
    <property type="match status" value="1"/>
</dbReference>
<gene>
    <name evidence="4" type="ORF">WICANDRAFT_25900</name>
</gene>
<organism evidence="4 5">
    <name type="scientific">Wickerhamomyces anomalus (strain ATCC 58044 / CBS 1984 / NCYC 433 / NRRL Y-366-8)</name>
    <name type="common">Yeast</name>
    <name type="synonym">Hansenula anomala</name>
    <dbReference type="NCBI Taxonomy" id="683960"/>
    <lineage>
        <taxon>Eukaryota</taxon>
        <taxon>Fungi</taxon>
        <taxon>Dikarya</taxon>
        <taxon>Ascomycota</taxon>
        <taxon>Saccharomycotina</taxon>
        <taxon>Saccharomycetes</taxon>
        <taxon>Phaffomycetales</taxon>
        <taxon>Wickerhamomycetaceae</taxon>
        <taxon>Wickerhamomyces</taxon>
    </lineage>
</organism>